<evidence type="ECO:0000313" key="2">
    <source>
        <dbReference type="Proteomes" id="UP000063429"/>
    </source>
</evidence>
<accession>A0ABM5V3P0</accession>
<dbReference type="EMBL" id="CP011409">
    <property type="protein sequence ID" value="AKZ64228.1"/>
    <property type="molecule type" value="Genomic_DNA"/>
</dbReference>
<reference evidence="2" key="1">
    <citation type="journal article" date="2015" name="Genome Announc.">
        <title>Complete Genome Sequence of Herbaspirillum hiltneri N3 (DSM 17495), Isolated from Surface-Sterilized Wheat Roots.</title>
        <authorList>
            <person name="Guizelini D."/>
            <person name="Saizaki P.M."/>
            <person name="Coimbra N.A."/>
            <person name="Weiss V.A."/>
            <person name="Faoro H."/>
            <person name="Sfeir M.Z."/>
            <person name="Baura V.A."/>
            <person name="Monteiro R.A."/>
            <person name="Chubatsu L.S."/>
            <person name="Souza E.M."/>
            <person name="Cruz L.M."/>
            <person name="Pedrosa F.O."/>
            <person name="Raittz R.T."/>
            <person name="Marchaukoski J.N."/>
            <person name="Steffens M.B."/>
        </authorList>
    </citation>
    <scope>NUCLEOTIDE SEQUENCE [LARGE SCALE GENOMIC DNA]</scope>
    <source>
        <strain evidence="2">N3</strain>
    </source>
</reference>
<keyword evidence="2" id="KW-1185">Reference proteome</keyword>
<name>A0ABM5V3P0_9BURK</name>
<evidence type="ECO:0000313" key="1">
    <source>
        <dbReference type="EMBL" id="AKZ64228.1"/>
    </source>
</evidence>
<dbReference type="RefSeq" id="WP_053199547.1">
    <property type="nucleotide sequence ID" value="NZ_CP011409.1"/>
</dbReference>
<gene>
    <name evidence="1" type="ORF">F506_17550</name>
</gene>
<proteinExistence type="predicted"/>
<sequence>MASTDIFLEIALDDAAPGMTLAQAVFVQGGVCLMASGSVLTDKSIQALKKRGLHAVQIVAPVSDEKKEALLAASLARLDELFMHSKDSVPNRKLLECLRRYRRETAS</sequence>
<organism evidence="1 2">
    <name type="scientific">Herbaspirillum hiltneri N3</name>
    <dbReference type="NCBI Taxonomy" id="1262470"/>
    <lineage>
        <taxon>Bacteria</taxon>
        <taxon>Pseudomonadati</taxon>
        <taxon>Pseudomonadota</taxon>
        <taxon>Betaproteobacteria</taxon>
        <taxon>Burkholderiales</taxon>
        <taxon>Oxalobacteraceae</taxon>
        <taxon>Herbaspirillum</taxon>
    </lineage>
</organism>
<protein>
    <submittedName>
        <fullName evidence="1">Uncharacterized protein</fullName>
    </submittedName>
</protein>
<dbReference type="Proteomes" id="UP000063429">
    <property type="component" value="Chromosome"/>
</dbReference>